<keyword evidence="8" id="KW-1185">Reference proteome</keyword>
<evidence type="ECO:0000256" key="4">
    <source>
        <dbReference type="PIRNR" id="PIRNR016021"/>
    </source>
</evidence>
<dbReference type="InterPro" id="IPR014476">
    <property type="entry name" value="AHL15-29"/>
</dbReference>
<feature type="domain" description="PPC" evidence="6">
    <location>
        <begin position="65"/>
        <end position="207"/>
    </location>
</feature>
<comment type="function">
    <text evidence="4">Transcription factor that specifically binds AT-rich DNA sequences related to the nuclear matrix attachment regions (MARs).</text>
</comment>
<dbReference type="Pfam" id="PF03479">
    <property type="entry name" value="PCC"/>
    <property type="match status" value="1"/>
</dbReference>
<dbReference type="PANTHER" id="PTHR31100:SF15">
    <property type="entry name" value="AT-HOOK MOTIF NUCLEAR-LOCALIZED PROTEIN 24-RELATED"/>
    <property type="match status" value="1"/>
</dbReference>
<dbReference type="EnsemblPlants" id="Kaladp0015s0044.1.v1.1">
    <property type="protein sequence ID" value="Kaladp0015s0044.1.v1.1.CDS.1"/>
    <property type="gene ID" value="Kaladp0015s0044.v1.1"/>
</dbReference>
<name>A0A7N0SZ08_KALFE</name>
<keyword evidence="4" id="KW-0539">Nucleus</keyword>
<feature type="compositionally biased region" description="Basic residues" evidence="5">
    <location>
        <begin position="230"/>
        <end position="239"/>
    </location>
</feature>
<dbReference type="SUPFAM" id="SSF117856">
    <property type="entry name" value="AF0104/ALDC/Ptd012-like"/>
    <property type="match status" value="1"/>
</dbReference>
<keyword evidence="3 4" id="KW-0804">Transcription</keyword>
<dbReference type="Proteomes" id="UP000594263">
    <property type="component" value="Unplaced"/>
</dbReference>
<dbReference type="CDD" id="cd11378">
    <property type="entry name" value="DUF296"/>
    <property type="match status" value="1"/>
</dbReference>
<dbReference type="GO" id="GO:0003700">
    <property type="term" value="F:DNA-binding transcription factor activity"/>
    <property type="evidence" value="ECO:0007669"/>
    <property type="project" value="TreeGrafter"/>
</dbReference>
<evidence type="ECO:0000313" key="8">
    <source>
        <dbReference type="Proteomes" id="UP000594263"/>
    </source>
</evidence>
<dbReference type="GO" id="GO:0005634">
    <property type="term" value="C:nucleus"/>
    <property type="evidence" value="ECO:0007669"/>
    <property type="project" value="UniProtKB-SubCell"/>
</dbReference>
<dbReference type="AlphaFoldDB" id="A0A7N0SZ08"/>
<dbReference type="GO" id="GO:0010228">
    <property type="term" value="P:vegetative to reproductive phase transition of meristem"/>
    <property type="evidence" value="ECO:0007669"/>
    <property type="project" value="TreeGrafter"/>
</dbReference>
<comment type="subcellular location">
    <subcellularLocation>
        <location evidence="4">Nucleus</location>
    </subcellularLocation>
</comment>
<dbReference type="Gene3D" id="3.30.1330.80">
    <property type="entry name" value="Hypothetical protein, similar to alpha- acetolactate decarboxylase, domain 2"/>
    <property type="match status" value="1"/>
</dbReference>
<dbReference type="PANTHER" id="PTHR31100">
    <property type="entry name" value="AT-HOOK MOTIF NUCLEAR-LOCALIZED PROTEIN 15"/>
    <property type="match status" value="1"/>
</dbReference>
<accession>A0A7N0SZ08</accession>
<organism evidence="7 8">
    <name type="scientific">Kalanchoe fedtschenkoi</name>
    <name type="common">Lavender scallops</name>
    <name type="synonym">South American air plant</name>
    <dbReference type="NCBI Taxonomy" id="63787"/>
    <lineage>
        <taxon>Eukaryota</taxon>
        <taxon>Viridiplantae</taxon>
        <taxon>Streptophyta</taxon>
        <taxon>Embryophyta</taxon>
        <taxon>Tracheophyta</taxon>
        <taxon>Spermatophyta</taxon>
        <taxon>Magnoliopsida</taxon>
        <taxon>eudicotyledons</taxon>
        <taxon>Gunneridae</taxon>
        <taxon>Pentapetalae</taxon>
        <taxon>Saxifragales</taxon>
        <taxon>Crassulaceae</taxon>
        <taxon>Kalanchoe</taxon>
    </lineage>
</organism>
<proteinExistence type="predicted"/>
<dbReference type="InterPro" id="IPR005175">
    <property type="entry name" value="PPC_dom"/>
</dbReference>
<reference evidence="7" key="1">
    <citation type="submission" date="2021-01" db="UniProtKB">
        <authorList>
            <consortium name="EnsemblPlants"/>
        </authorList>
    </citation>
    <scope>IDENTIFICATION</scope>
</reference>
<evidence type="ECO:0000256" key="2">
    <source>
        <dbReference type="ARBA" id="ARBA00023125"/>
    </source>
</evidence>
<evidence type="ECO:0000256" key="1">
    <source>
        <dbReference type="ARBA" id="ARBA00023015"/>
    </source>
</evidence>
<dbReference type="GO" id="GO:0003680">
    <property type="term" value="F:minor groove of adenine-thymine-rich DNA binding"/>
    <property type="evidence" value="ECO:0007669"/>
    <property type="project" value="UniProtKB-UniRule"/>
</dbReference>
<feature type="region of interest" description="Disordered" evidence="5">
    <location>
        <begin position="1"/>
        <end position="60"/>
    </location>
</feature>
<evidence type="ECO:0000259" key="6">
    <source>
        <dbReference type="PROSITE" id="PS51742"/>
    </source>
</evidence>
<evidence type="ECO:0000313" key="7">
    <source>
        <dbReference type="EnsemblPlants" id="Kaladp0015s0044.1.v1.1.CDS.1"/>
    </source>
</evidence>
<evidence type="ECO:0000256" key="3">
    <source>
        <dbReference type="ARBA" id="ARBA00023163"/>
    </source>
</evidence>
<sequence>MEDQQQTPPATIPFSNHHSSSDEERHRSPKTNQSQSRAATGRPRGRPVGSKNKPKPPIFITRDAPNSLRSHIMEIPPAHDIIQVLTDFTAKRQRGIWILSATGSVMNIALHQPSPPHHLSPTTGAVNLSGKFEILSMSGSFMPLPAPHCASGVSVLVGVGQGQVVGGKVVGPLVTAGLVVIMASTFANTSYERLPLLEDDVGETEEEEEEEKVTLTMPGTTSIAQNTVDHHHHHHHHHHHQEEHLTPTTTATATSLHGFGNNVMPAEEFWGGAPSF</sequence>
<dbReference type="PIRSF" id="PIRSF016021">
    <property type="entry name" value="ESCAROLA"/>
    <property type="match status" value="1"/>
</dbReference>
<dbReference type="PROSITE" id="PS51742">
    <property type="entry name" value="PPC"/>
    <property type="match status" value="1"/>
</dbReference>
<keyword evidence="2 4" id="KW-0238">DNA-binding</keyword>
<protein>
    <recommendedName>
        <fullName evidence="4">AT-hook motif nuclear-localized protein</fullName>
    </recommendedName>
</protein>
<dbReference type="Gramene" id="Kaladp0015s0044.1.v1.1">
    <property type="protein sequence ID" value="Kaladp0015s0044.1.v1.1.CDS.1"/>
    <property type="gene ID" value="Kaladp0015s0044.v1.1"/>
</dbReference>
<keyword evidence="1 4" id="KW-0805">Transcription regulation</keyword>
<evidence type="ECO:0000256" key="5">
    <source>
        <dbReference type="SAM" id="MobiDB-lite"/>
    </source>
</evidence>
<feature type="region of interest" description="Disordered" evidence="5">
    <location>
        <begin position="229"/>
        <end position="249"/>
    </location>
</feature>